<dbReference type="Pfam" id="PF13966">
    <property type="entry name" value="zf-RVT"/>
    <property type="match status" value="1"/>
</dbReference>
<sequence>MITFYNIISPKINHFLWRVLRQCLPTRARLITKGVECPLHCYFCSQSYENEWHIFFACDKAKEVWQAAGLWHLIHPKAGSAEGFKDLLSTFSIIFNNMKFRS</sequence>
<accession>A0A445KK57</accession>
<dbReference type="InterPro" id="IPR026960">
    <property type="entry name" value="RVT-Znf"/>
</dbReference>
<organism evidence="2 3">
    <name type="scientific">Glycine soja</name>
    <name type="common">Wild soybean</name>
    <dbReference type="NCBI Taxonomy" id="3848"/>
    <lineage>
        <taxon>Eukaryota</taxon>
        <taxon>Viridiplantae</taxon>
        <taxon>Streptophyta</taxon>
        <taxon>Embryophyta</taxon>
        <taxon>Tracheophyta</taxon>
        <taxon>Spermatophyta</taxon>
        <taxon>Magnoliopsida</taxon>
        <taxon>eudicotyledons</taxon>
        <taxon>Gunneridae</taxon>
        <taxon>Pentapetalae</taxon>
        <taxon>rosids</taxon>
        <taxon>fabids</taxon>
        <taxon>Fabales</taxon>
        <taxon>Fabaceae</taxon>
        <taxon>Papilionoideae</taxon>
        <taxon>50 kb inversion clade</taxon>
        <taxon>NPAAA clade</taxon>
        <taxon>indigoferoid/millettioid clade</taxon>
        <taxon>Phaseoleae</taxon>
        <taxon>Glycine</taxon>
        <taxon>Glycine subgen. Soja</taxon>
    </lineage>
</organism>
<gene>
    <name evidence="2" type="ORF">D0Y65_011502</name>
</gene>
<protein>
    <recommendedName>
        <fullName evidence="1">Reverse transcriptase zinc-binding domain-containing protein</fullName>
    </recommendedName>
</protein>
<name>A0A445KK57_GLYSO</name>
<evidence type="ECO:0000259" key="1">
    <source>
        <dbReference type="Pfam" id="PF13966"/>
    </source>
</evidence>
<dbReference type="Proteomes" id="UP000289340">
    <property type="component" value="Chromosome 5"/>
</dbReference>
<reference evidence="2 3" key="1">
    <citation type="submission" date="2018-09" db="EMBL/GenBank/DDBJ databases">
        <title>A high-quality reference genome of wild soybean provides a powerful tool to mine soybean genomes.</title>
        <authorList>
            <person name="Xie M."/>
            <person name="Chung C.Y.L."/>
            <person name="Li M.-W."/>
            <person name="Wong F.-L."/>
            <person name="Chan T.-F."/>
            <person name="Lam H.-M."/>
        </authorList>
    </citation>
    <scope>NUCLEOTIDE SEQUENCE [LARGE SCALE GENOMIC DNA]</scope>
    <source>
        <strain evidence="3">cv. W05</strain>
        <tissue evidence="2">Hypocotyl of etiolated seedlings</tissue>
    </source>
</reference>
<feature type="domain" description="Reverse transcriptase zinc-binding" evidence="1">
    <location>
        <begin position="5"/>
        <end position="65"/>
    </location>
</feature>
<evidence type="ECO:0000313" key="2">
    <source>
        <dbReference type="EMBL" id="RZC11331.1"/>
    </source>
</evidence>
<keyword evidence="3" id="KW-1185">Reference proteome</keyword>
<dbReference type="EMBL" id="QZWG01000005">
    <property type="protein sequence ID" value="RZC11331.1"/>
    <property type="molecule type" value="Genomic_DNA"/>
</dbReference>
<evidence type="ECO:0000313" key="3">
    <source>
        <dbReference type="Proteomes" id="UP000289340"/>
    </source>
</evidence>
<comment type="caution">
    <text evidence="2">The sequence shown here is derived from an EMBL/GenBank/DDBJ whole genome shotgun (WGS) entry which is preliminary data.</text>
</comment>
<dbReference type="AlphaFoldDB" id="A0A445KK57"/>
<proteinExistence type="predicted"/>